<sequence>MRLGQEEVEESLRRLALEVRLIASPRETVRRMFALDALSGDYLYLPRDRKLIPLGAGTPLEGALTDEEEKLTSDYRGWCRRAYGSDGDCLGGALTGGRYLDLHGRYTLALALSKSPVLEELQSALGEMVGLQAVMKAAIWTVATLMFLLALPEPVTKALAAAMTTVLILWVGVETLYNLIAGWFQLMREVKEATTFEQLRQAGERYGKVIGRDAARVLAMLAMAALNQTAQGFAAKVPTLPGSAQVSMQAEAQGGISLRAVGEVREVAVTAEGFRVALPPGAVAMAAKAGRGGRVDTHHIATIANDTSTLRGGPWTPRFRQIFAKAGMRMDDEANRLPLPGHYGPHPEQYHRLVHARLDDAVKRCRSMEDCRVALTGVLKRLAREIATPGTELNRLVTKAKPR</sequence>
<gene>
    <name evidence="2" type="ORF">SYV04_06840</name>
</gene>
<protein>
    <submittedName>
        <fullName evidence="2">AHH domain-containing protein</fullName>
    </submittedName>
</protein>
<name>A0ABU5GZX9_9BACT</name>
<dbReference type="InterPro" id="IPR032871">
    <property type="entry name" value="AHH_dom_containing"/>
</dbReference>
<evidence type="ECO:0000256" key="1">
    <source>
        <dbReference type="SAM" id="Phobius"/>
    </source>
</evidence>
<reference evidence="2 3" key="1">
    <citation type="submission" date="2023-12" db="EMBL/GenBank/DDBJ databases">
        <title>the genome sequence of Hyalangium sp. s54d21.</title>
        <authorList>
            <person name="Zhang X."/>
        </authorList>
    </citation>
    <scope>NUCLEOTIDE SEQUENCE [LARGE SCALE GENOMIC DNA]</scope>
    <source>
        <strain evidence="3">s54d21</strain>
    </source>
</reference>
<dbReference type="RefSeq" id="WP_321544813.1">
    <property type="nucleotide sequence ID" value="NZ_JAXIVS010000002.1"/>
</dbReference>
<evidence type="ECO:0000313" key="2">
    <source>
        <dbReference type="EMBL" id="MDY7226092.1"/>
    </source>
</evidence>
<keyword evidence="1" id="KW-0812">Transmembrane</keyword>
<organism evidence="2 3">
    <name type="scientific">Hyalangium rubrum</name>
    <dbReference type="NCBI Taxonomy" id="3103134"/>
    <lineage>
        <taxon>Bacteria</taxon>
        <taxon>Pseudomonadati</taxon>
        <taxon>Myxococcota</taxon>
        <taxon>Myxococcia</taxon>
        <taxon>Myxococcales</taxon>
        <taxon>Cystobacterineae</taxon>
        <taxon>Archangiaceae</taxon>
        <taxon>Hyalangium</taxon>
    </lineage>
</organism>
<evidence type="ECO:0000313" key="3">
    <source>
        <dbReference type="Proteomes" id="UP001291309"/>
    </source>
</evidence>
<feature type="transmembrane region" description="Helical" evidence="1">
    <location>
        <begin position="158"/>
        <end position="180"/>
    </location>
</feature>
<dbReference type="Proteomes" id="UP001291309">
    <property type="component" value="Unassembled WGS sequence"/>
</dbReference>
<comment type="caution">
    <text evidence="2">The sequence shown here is derived from an EMBL/GenBank/DDBJ whole genome shotgun (WGS) entry which is preliminary data.</text>
</comment>
<dbReference type="Pfam" id="PF14412">
    <property type="entry name" value="AHH"/>
    <property type="match status" value="1"/>
</dbReference>
<keyword evidence="3" id="KW-1185">Reference proteome</keyword>
<dbReference type="EMBL" id="JAXIVS010000002">
    <property type="protein sequence ID" value="MDY7226092.1"/>
    <property type="molecule type" value="Genomic_DNA"/>
</dbReference>
<keyword evidence="1" id="KW-1133">Transmembrane helix</keyword>
<keyword evidence="1" id="KW-0472">Membrane</keyword>
<proteinExistence type="predicted"/>
<accession>A0ABU5GZX9</accession>
<feature type="transmembrane region" description="Helical" evidence="1">
    <location>
        <begin position="133"/>
        <end position="152"/>
    </location>
</feature>